<accession>A0A5B8VDE8</accession>
<feature type="signal peptide" evidence="1">
    <location>
        <begin position="1"/>
        <end position="23"/>
    </location>
</feature>
<gene>
    <name evidence="3" type="ORF">FRZ67_15680</name>
</gene>
<evidence type="ECO:0000313" key="4">
    <source>
        <dbReference type="Proteomes" id="UP000321533"/>
    </source>
</evidence>
<dbReference type="Gene3D" id="1.10.10.10">
    <property type="entry name" value="Winged helix-like DNA-binding domain superfamily/Winged helix DNA-binding domain"/>
    <property type="match status" value="1"/>
</dbReference>
<dbReference type="EMBL" id="CP042435">
    <property type="protein sequence ID" value="QEC68676.1"/>
    <property type="molecule type" value="Genomic_DNA"/>
</dbReference>
<dbReference type="InterPro" id="IPR026444">
    <property type="entry name" value="Secre_tail"/>
</dbReference>
<dbReference type="RefSeq" id="WP_147190939.1">
    <property type="nucleotide sequence ID" value="NZ_CP042435.1"/>
</dbReference>
<protein>
    <submittedName>
        <fullName evidence="3">T9SS type A sorting domain-containing protein</fullName>
    </submittedName>
</protein>
<keyword evidence="1" id="KW-0732">Signal</keyword>
<proteinExistence type="predicted"/>
<dbReference type="OrthoDB" id="674464at2"/>
<feature type="chain" id="PRO_5023040444" evidence="1">
    <location>
        <begin position="24"/>
        <end position="531"/>
    </location>
</feature>
<dbReference type="Pfam" id="PF13884">
    <property type="entry name" value="Peptidase_S74"/>
    <property type="match status" value="1"/>
</dbReference>
<reference evidence="3 4" key="1">
    <citation type="journal article" date="2016" name="Int. J. Syst. Evol. Microbiol.">
        <title>Panacibacter ginsenosidivorans gen. nov., sp. nov., with ginsenoside converting activity isolated from soil of a ginseng field.</title>
        <authorList>
            <person name="Siddiqi M.Z."/>
            <person name="Muhammad Shafi S."/>
            <person name="Choi K.D."/>
            <person name="Im W.T."/>
        </authorList>
    </citation>
    <scope>NUCLEOTIDE SEQUENCE [LARGE SCALE GENOMIC DNA]</scope>
    <source>
        <strain evidence="3 4">Gsoil1550</strain>
    </source>
</reference>
<sequence>MKQKNTKLLAVILLCTAAFSSNAQNWLLNGNAGTNGNLNFVGTTDNRPIVFRTNNKERMRILPGGKIGIGTTLPDARFTVAVGGGVTLTTTDSFLLGSISGSNLAFDNNEIQARYNGTGNTLYLNYWGGGVWMGNHSGTISPGIYIGSNGAVGIGSSATNSAYALAVNPTTAGNGILFNDPVNGYMAFGAKTGSGIGMLIENTSSTNTSPALYGFNSGPGYGVYGYTAGGSGSDPFYPSGVYGYNGSYGYGTGGYCYNGSGVLGYSANYVGVWGSTGNSSSYAGYFAGNVYSTGSYQGSDQKLKQNIKDVTSAMDIITQLRPKTYDFRQDGNYKLMNLPQGTHYGLIAQDVEKILPTLVKDTKFETALAKAPGKVGADGKMESSPDGKSETIDFKALNYTELIPIMIKGMQELQQKVTELENTIASMKQGSVSSATSNSAVTKISTAAYLKQNVPNPFTQNTSIQYYLPETMHQAQLIVYGMDGRQVKSYTLNNGLNQVTINAGALSAGQYMYSLIVDGAKIDTKNMMLTK</sequence>
<name>A0A5B8VDE8_9BACT</name>
<organism evidence="3 4">
    <name type="scientific">Panacibacter ginsenosidivorans</name>
    <dbReference type="NCBI Taxonomy" id="1813871"/>
    <lineage>
        <taxon>Bacteria</taxon>
        <taxon>Pseudomonadati</taxon>
        <taxon>Bacteroidota</taxon>
        <taxon>Chitinophagia</taxon>
        <taxon>Chitinophagales</taxon>
        <taxon>Chitinophagaceae</taxon>
        <taxon>Panacibacter</taxon>
    </lineage>
</organism>
<dbReference type="NCBIfam" id="TIGR04183">
    <property type="entry name" value="Por_Secre_tail"/>
    <property type="match status" value="1"/>
</dbReference>
<evidence type="ECO:0000259" key="2">
    <source>
        <dbReference type="PROSITE" id="PS51688"/>
    </source>
</evidence>
<dbReference type="KEGG" id="pgin:FRZ67_15680"/>
<evidence type="ECO:0000313" key="3">
    <source>
        <dbReference type="EMBL" id="QEC68676.1"/>
    </source>
</evidence>
<dbReference type="InterPro" id="IPR036388">
    <property type="entry name" value="WH-like_DNA-bd_sf"/>
</dbReference>
<feature type="domain" description="Peptidase S74" evidence="2">
    <location>
        <begin position="299"/>
        <end position="424"/>
    </location>
</feature>
<dbReference type="AlphaFoldDB" id="A0A5B8VDE8"/>
<dbReference type="Proteomes" id="UP000321533">
    <property type="component" value="Chromosome"/>
</dbReference>
<evidence type="ECO:0000256" key="1">
    <source>
        <dbReference type="SAM" id="SignalP"/>
    </source>
</evidence>
<keyword evidence="4" id="KW-1185">Reference proteome</keyword>
<dbReference type="InterPro" id="IPR030392">
    <property type="entry name" value="S74_ICA"/>
</dbReference>
<dbReference type="PROSITE" id="PS51688">
    <property type="entry name" value="ICA"/>
    <property type="match status" value="1"/>
</dbReference>